<dbReference type="InterPro" id="IPR038475">
    <property type="entry name" value="RecG_C_sf"/>
</dbReference>
<dbReference type="Gene3D" id="3.30.565.60">
    <property type="match status" value="1"/>
</dbReference>
<dbReference type="Pfam" id="PF04326">
    <property type="entry name" value="SLFN_AlbA_2"/>
    <property type="match status" value="1"/>
</dbReference>
<dbReference type="Proteomes" id="UP000696931">
    <property type="component" value="Unassembled WGS sequence"/>
</dbReference>
<dbReference type="Gene3D" id="3.30.950.30">
    <property type="entry name" value="Schlafen, AAA domain"/>
    <property type="match status" value="1"/>
</dbReference>
<dbReference type="PANTHER" id="PTHR30595">
    <property type="entry name" value="GLPR-RELATED TRANSCRIPTIONAL REPRESSOR"/>
    <property type="match status" value="1"/>
</dbReference>
<evidence type="ECO:0000259" key="2">
    <source>
        <dbReference type="Pfam" id="PF04326"/>
    </source>
</evidence>
<feature type="region of interest" description="Disordered" evidence="1">
    <location>
        <begin position="559"/>
        <end position="589"/>
    </location>
</feature>
<dbReference type="PANTHER" id="PTHR30595:SF6">
    <property type="entry name" value="SCHLAFEN ALBA-2 DOMAIN-CONTAINING PROTEIN"/>
    <property type="match status" value="1"/>
</dbReference>
<gene>
    <name evidence="3" type="ORF">HZA61_01230</name>
</gene>
<feature type="domain" description="Schlafen AlbA-2" evidence="2">
    <location>
        <begin position="14"/>
        <end position="125"/>
    </location>
</feature>
<dbReference type="InterPro" id="IPR038461">
    <property type="entry name" value="Schlafen_AlbA_2_dom_sf"/>
</dbReference>
<name>A0A933W1S3_UNCEI</name>
<dbReference type="InterPro" id="IPR036388">
    <property type="entry name" value="WH-like_DNA-bd_sf"/>
</dbReference>
<evidence type="ECO:0000256" key="1">
    <source>
        <dbReference type="SAM" id="MobiDB-lite"/>
    </source>
</evidence>
<dbReference type="Gene3D" id="1.10.10.10">
    <property type="entry name" value="Winged helix-like DNA-binding domain superfamily/Winged helix DNA-binding domain"/>
    <property type="match status" value="1"/>
</dbReference>
<dbReference type="Pfam" id="PF06224">
    <property type="entry name" value="AlkZ-like"/>
    <property type="match status" value="1"/>
</dbReference>
<comment type="caution">
    <text evidence="3">The sequence shown here is derived from an EMBL/GenBank/DDBJ whole genome shotgun (WGS) entry which is preliminary data.</text>
</comment>
<dbReference type="InterPro" id="IPR009351">
    <property type="entry name" value="AlkZ-like"/>
</dbReference>
<evidence type="ECO:0000313" key="4">
    <source>
        <dbReference type="Proteomes" id="UP000696931"/>
    </source>
</evidence>
<organism evidence="3 4">
    <name type="scientific">Eiseniibacteriota bacterium</name>
    <dbReference type="NCBI Taxonomy" id="2212470"/>
    <lineage>
        <taxon>Bacteria</taxon>
        <taxon>Candidatus Eiseniibacteriota</taxon>
    </lineage>
</organism>
<proteinExistence type="predicted"/>
<dbReference type="InterPro" id="IPR007421">
    <property type="entry name" value="Schlafen_AlbA_2_dom"/>
</dbReference>
<reference evidence="3" key="1">
    <citation type="submission" date="2020-07" db="EMBL/GenBank/DDBJ databases">
        <title>Huge and variable diversity of episymbiotic CPR bacteria and DPANN archaea in groundwater ecosystems.</title>
        <authorList>
            <person name="He C.Y."/>
            <person name="Keren R."/>
            <person name="Whittaker M."/>
            <person name="Farag I.F."/>
            <person name="Doudna J."/>
            <person name="Cate J.H.D."/>
            <person name="Banfield J.F."/>
        </authorList>
    </citation>
    <scope>NUCLEOTIDE SEQUENCE</scope>
    <source>
        <strain evidence="3">NC_groundwater_1813_Pr3_B-0.1um_71_17</strain>
    </source>
</reference>
<dbReference type="AlphaFoldDB" id="A0A933W1S3"/>
<protein>
    <submittedName>
        <fullName evidence="3">DNA binding domain-containing protein</fullName>
    </submittedName>
</protein>
<dbReference type="EMBL" id="JACRIW010000011">
    <property type="protein sequence ID" value="MBI5168088.1"/>
    <property type="molecule type" value="Genomic_DNA"/>
</dbReference>
<evidence type="ECO:0000313" key="3">
    <source>
        <dbReference type="EMBL" id="MBI5168088.1"/>
    </source>
</evidence>
<sequence length="589" mass="65372">MTPEDLAGRIANGETLAVEFKGEAREPLSDGALVEAVVCLANRPDGESGWLLIGVEDDGRVTGARPRHGSRTDAQRVQVLVANRTRPSVMVRAEVIELEDQAVLVIEVPSMGVPISTSDGHYVRRAIGGDGKPACLPMHFHEMQSLQADRGLLDYSALPVEGAKWEDLDPLEIERFRRFVHESLGRGDSALIDLSDLDLAKALGAVEEWRGGHRIRVLGLLLFGREEALHRLLPTHEVAFQALSGVRVQVNDFFRWPLLRLFDELLARFRARNTEQEVLVGMVRVGVPDYASAAFREGVANALIHRDYTRVGAVHVQWHEDRVEITNPGGFPQGVRLDNLLVTQPRPRNPALADAFKRAGIVERTGRGIDTIFFEQLRNGRPAPNYERSNESGVALVLPGGRGNLEFARLVAEESQAERPLALDDLLLLNALWTDRRLSTAEAAVLIQKPESEARSRLQRLVEGGLVESRGERKGRTWHLSAATYRRLGEHAAYVRQHGFEPIQHEQMILQYVSSHGRITRREAAGLCQLSPDQAKRVLARLVESRRLAQHGQRKGAFYALPPEDMGALAPDMGAPKPTSKPAKPRSRE</sequence>
<dbReference type="Pfam" id="PF13749">
    <property type="entry name" value="HATPase_c_4"/>
    <property type="match status" value="1"/>
</dbReference>
<accession>A0A933W1S3</accession>